<reference evidence="4" key="1">
    <citation type="submission" date="2014-12" db="EMBL/GenBank/DDBJ databases">
        <authorList>
            <person name="Salcher M.M."/>
        </authorList>
    </citation>
    <scope>NUCLEOTIDE SEQUENCE [LARGE SCALE GENOMIC DNA]</scope>
    <source>
        <strain evidence="4">MMS-10A-171</strain>
    </source>
</reference>
<keyword evidence="2" id="KW-0560">Oxidoreductase</keyword>
<dbReference type="OrthoDB" id="8793699at2"/>
<name>A0A0D6EW06_9PROT</name>
<gene>
    <name evidence="3" type="ORF">BN1208_0566</name>
</gene>
<dbReference type="STRING" id="1581557.BN1208_0566"/>
<accession>A0A0D6EW06</accession>
<organism evidence="3 4">
    <name type="scientific">Candidatus Methylopumilus planktonicus</name>
    <dbReference type="NCBI Taxonomy" id="1581557"/>
    <lineage>
        <taxon>Bacteria</taxon>
        <taxon>Pseudomonadati</taxon>
        <taxon>Pseudomonadota</taxon>
        <taxon>Betaproteobacteria</taxon>
        <taxon>Nitrosomonadales</taxon>
        <taxon>Methylophilaceae</taxon>
        <taxon>Candidatus Methylopumilus</taxon>
    </lineage>
</organism>
<dbReference type="Gene3D" id="3.40.50.720">
    <property type="entry name" value="NAD(P)-binding Rossmann-like Domain"/>
    <property type="match status" value="1"/>
</dbReference>
<dbReference type="Pfam" id="PF13561">
    <property type="entry name" value="adh_short_C2"/>
    <property type="match status" value="1"/>
</dbReference>
<dbReference type="PRINTS" id="PR00081">
    <property type="entry name" value="GDHRDH"/>
</dbReference>
<sequence length="245" mass="26085">MKKVLITGATGGLAQALAENLTKNNWQLVLVSRNSEKLQEIYGDKHIQITADCSSFPGVKQIFDEIVERNITIDSLAHCVGNIRLGSLHRTSEADFFDCMSANLFSALFTLSGFVDHLKKAAIHGSAVFVSSAAASIGISNHEVISAAKGGLEALVRSSAASYAASNIRINAVSPGILDTPASANLLTSDLMREIAAKQYPIKGIGSPEEVADLMAWLLSEKAQRVTGQVWSIDGGFSSIRPLVK</sequence>
<dbReference type="InterPro" id="IPR051122">
    <property type="entry name" value="SDR_DHRS6-like"/>
</dbReference>
<dbReference type="PANTHER" id="PTHR43477:SF1">
    <property type="entry name" value="DIHYDROANTICAPSIN 7-DEHYDROGENASE"/>
    <property type="match status" value="1"/>
</dbReference>
<dbReference type="InterPro" id="IPR036291">
    <property type="entry name" value="NAD(P)-bd_dom_sf"/>
</dbReference>
<dbReference type="PANTHER" id="PTHR43477">
    <property type="entry name" value="DIHYDROANTICAPSIN 7-DEHYDROGENASE"/>
    <property type="match status" value="1"/>
</dbReference>
<dbReference type="EMBL" id="LN827929">
    <property type="protein sequence ID" value="CEZ19453.1"/>
    <property type="molecule type" value="Genomic_DNA"/>
</dbReference>
<evidence type="ECO:0000313" key="4">
    <source>
        <dbReference type="Proteomes" id="UP000064007"/>
    </source>
</evidence>
<dbReference type="InterPro" id="IPR002347">
    <property type="entry name" value="SDR_fam"/>
</dbReference>
<keyword evidence="4" id="KW-1185">Reference proteome</keyword>
<evidence type="ECO:0000256" key="1">
    <source>
        <dbReference type="ARBA" id="ARBA00006484"/>
    </source>
</evidence>
<dbReference type="Proteomes" id="UP000064007">
    <property type="component" value="Chromosome 1"/>
</dbReference>
<dbReference type="HOGENOM" id="CLU_010194_1_2_4"/>
<dbReference type="RefSeq" id="WP_046487722.1">
    <property type="nucleotide sequence ID" value="NZ_LN827929.1"/>
</dbReference>
<dbReference type="CDD" id="cd05233">
    <property type="entry name" value="SDR_c"/>
    <property type="match status" value="1"/>
</dbReference>
<dbReference type="SUPFAM" id="SSF51735">
    <property type="entry name" value="NAD(P)-binding Rossmann-fold domains"/>
    <property type="match status" value="1"/>
</dbReference>
<protein>
    <submittedName>
        <fullName evidence="3">Short-chain dehydrogenase/reductase SDR</fullName>
    </submittedName>
</protein>
<proteinExistence type="inferred from homology"/>
<dbReference type="GO" id="GO:0016491">
    <property type="term" value="F:oxidoreductase activity"/>
    <property type="evidence" value="ECO:0007669"/>
    <property type="project" value="UniProtKB-KW"/>
</dbReference>
<dbReference type="KEGG" id="mbat:BN1208_0566"/>
<dbReference type="AlphaFoldDB" id="A0A0D6EW06"/>
<comment type="similarity">
    <text evidence="1">Belongs to the short-chain dehydrogenases/reductases (SDR) family.</text>
</comment>
<evidence type="ECO:0000256" key="2">
    <source>
        <dbReference type="ARBA" id="ARBA00023002"/>
    </source>
</evidence>
<evidence type="ECO:0000313" key="3">
    <source>
        <dbReference type="EMBL" id="CEZ19453.1"/>
    </source>
</evidence>